<reference evidence="2 3" key="1">
    <citation type="journal article" date="2020" name="Biotechnol. Biofuels">
        <title>New insights from the biogas microbiome by comprehensive genome-resolved metagenomics of nearly 1600 species originating from multiple anaerobic digesters.</title>
        <authorList>
            <person name="Campanaro S."/>
            <person name="Treu L."/>
            <person name="Rodriguez-R L.M."/>
            <person name="Kovalovszki A."/>
            <person name="Ziels R.M."/>
            <person name="Maus I."/>
            <person name="Zhu X."/>
            <person name="Kougias P.G."/>
            <person name="Basile A."/>
            <person name="Luo G."/>
            <person name="Schluter A."/>
            <person name="Konstantinidis K.T."/>
            <person name="Angelidaki I."/>
        </authorList>
    </citation>
    <scope>NUCLEOTIDE SEQUENCE [LARGE SCALE GENOMIC DNA]</scope>
    <source>
        <strain evidence="2">AS19jrsBPTG_9</strain>
    </source>
</reference>
<evidence type="ECO:0000256" key="1">
    <source>
        <dbReference type="SAM" id="MobiDB-lite"/>
    </source>
</evidence>
<name>A0A847VCS5_9BACT</name>
<accession>A0A847VCS5</accession>
<evidence type="ECO:0000313" key="2">
    <source>
        <dbReference type="EMBL" id="NLZ24281.1"/>
    </source>
</evidence>
<dbReference type="EMBL" id="JAAZIL010000021">
    <property type="protein sequence ID" value="NLZ24281.1"/>
    <property type="molecule type" value="Genomic_DNA"/>
</dbReference>
<proteinExistence type="predicted"/>
<sequence>MIKRSKRRLTLTLILLFFLPVFVIGFLQNKNFDSRKEAFEDIKVSKTYPCVITFPNVNPYTLEVNRTVRVQIDALSKDIGIKKLSVSDTLGNQLLEKTYDNHPKKITESLSYTPQVVRAYNLSGTIIDSADRAFQCVISSPYKGEKLQIITQNSKPSFTSSPSRDSKPSQAITAGTTYEYTIKAEDKDGDTINYIYSFTPDNNWLKATVIEDGGNGRLSISLKGSTQKTGSYLANIFIHDGYSTHLASQSWVINVSPKGAEIPIVKIIEPVQPVAIKEDDNIIVSWETVSSNKISKYELYYSSNPTNENSWQAIDTNISATTTAYNVSLTRIPDGAYRMIVRAIDTQTPPAIGMDISEEIIISRKQADSDLPDDKPTLPQPQIINTSPTSTDVIVNRTPTIRASLISSEGTTVDESSIFMSLNEKDITNEIKINKISETEFTVIYIPEESLTVGTHKVSLLFKDSQGSEQEKEWTFTISDDEEGTDGDYFYIFGLEMPKKIVYI</sequence>
<feature type="non-terminal residue" evidence="2">
    <location>
        <position position="504"/>
    </location>
</feature>
<dbReference type="InterPro" id="IPR036116">
    <property type="entry name" value="FN3_sf"/>
</dbReference>
<dbReference type="SUPFAM" id="SSF49265">
    <property type="entry name" value="Fibronectin type III"/>
    <property type="match status" value="1"/>
</dbReference>
<dbReference type="InterPro" id="IPR013783">
    <property type="entry name" value="Ig-like_fold"/>
</dbReference>
<dbReference type="Gene3D" id="2.60.40.10">
    <property type="entry name" value="Immunoglobulins"/>
    <property type="match status" value="1"/>
</dbReference>
<dbReference type="AlphaFoldDB" id="A0A847VCS5"/>
<gene>
    <name evidence="2" type="ORF">GX888_00830</name>
</gene>
<evidence type="ECO:0008006" key="4">
    <source>
        <dbReference type="Google" id="ProtNLM"/>
    </source>
</evidence>
<feature type="region of interest" description="Disordered" evidence="1">
    <location>
        <begin position="368"/>
        <end position="387"/>
    </location>
</feature>
<comment type="caution">
    <text evidence="2">The sequence shown here is derived from an EMBL/GenBank/DDBJ whole genome shotgun (WGS) entry which is preliminary data.</text>
</comment>
<dbReference type="Proteomes" id="UP000564033">
    <property type="component" value="Unassembled WGS sequence"/>
</dbReference>
<evidence type="ECO:0000313" key="3">
    <source>
        <dbReference type="Proteomes" id="UP000564033"/>
    </source>
</evidence>
<organism evidence="2 3">
    <name type="scientific">Candidatus Dojkabacteria bacterium</name>
    <dbReference type="NCBI Taxonomy" id="2099670"/>
    <lineage>
        <taxon>Bacteria</taxon>
        <taxon>Candidatus Dojkabacteria</taxon>
    </lineage>
</organism>
<protein>
    <recommendedName>
        <fullName evidence="4">Fibronectin type-III domain-containing protein</fullName>
    </recommendedName>
</protein>